<dbReference type="PANTHER" id="PTHR43479">
    <property type="entry name" value="ACREF/ENVCD OPERON REPRESSOR-RELATED"/>
    <property type="match status" value="1"/>
</dbReference>
<dbReference type="PANTHER" id="PTHR43479:SF7">
    <property type="entry name" value="TETR-FAMILY TRANSCRIPTIONAL REGULATOR"/>
    <property type="match status" value="1"/>
</dbReference>
<feature type="domain" description="HTH tetR-type" evidence="3">
    <location>
        <begin position="3"/>
        <end position="63"/>
    </location>
</feature>
<sequence>MKRRAKFKIIRSMIDLLDEYPFDEITIKMICAYSGVNRSTFYDHYKDKYDLLEQIQNYHLSKYLKLLKSLYNNFESVRVDKTKLYKFFLIVTKYIKRKEAFYRAIFITYPNKGLAMEYFNATKVAYENVIEDYPNSIQNKSLFITYSIGGQVGVIFYWLRNGCKESPEVIAENLLANTIKLQR</sequence>
<dbReference type="Proteomes" id="UP000240717">
    <property type="component" value="Unassembled WGS sequence"/>
</dbReference>
<dbReference type="InterPro" id="IPR039532">
    <property type="entry name" value="TetR_C_Firmicutes"/>
</dbReference>
<keyword evidence="1 2" id="KW-0238">DNA-binding</keyword>
<reference evidence="4 5" key="1">
    <citation type="journal article" date="2016" name="Front. Microbiol.">
        <title>Comprehensive Phylogenetic Analysis of Bovine Non-aureus Staphylococci Species Based on Whole-Genome Sequencing.</title>
        <authorList>
            <person name="Naushad S."/>
            <person name="Barkema H.W."/>
            <person name="Luby C."/>
            <person name="Condas L.A."/>
            <person name="Nobrega D.B."/>
            <person name="Carson D.A."/>
            <person name="De Buck J."/>
        </authorList>
    </citation>
    <scope>NUCLEOTIDE SEQUENCE [LARGE SCALE GENOMIC DNA]</scope>
    <source>
        <strain evidence="4 5">SNUC 2993</strain>
    </source>
</reference>
<accession>A0A2T4Q3N3</accession>
<feature type="DNA-binding region" description="H-T-H motif" evidence="2">
    <location>
        <begin position="26"/>
        <end position="45"/>
    </location>
</feature>
<dbReference type="GO" id="GO:0003677">
    <property type="term" value="F:DNA binding"/>
    <property type="evidence" value="ECO:0007669"/>
    <property type="project" value="UniProtKB-UniRule"/>
</dbReference>
<proteinExistence type="predicted"/>
<dbReference type="InterPro" id="IPR050624">
    <property type="entry name" value="HTH-type_Tx_Regulator"/>
</dbReference>
<dbReference type="PROSITE" id="PS50977">
    <property type="entry name" value="HTH_TETR_2"/>
    <property type="match status" value="1"/>
</dbReference>
<gene>
    <name evidence="4" type="ORF">BU085_01120</name>
</gene>
<organism evidence="4 5">
    <name type="scientific">Staphylococcus warneri</name>
    <dbReference type="NCBI Taxonomy" id="1292"/>
    <lineage>
        <taxon>Bacteria</taxon>
        <taxon>Bacillati</taxon>
        <taxon>Bacillota</taxon>
        <taxon>Bacilli</taxon>
        <taxon>Bacillales</taxon>
        <taxon>Staphylococcaceae</taxon>
        <taxon>Staphylococcus</taxon>
    </lineage>
</organism>
<protein>
    <submittedName>
        <fullName evidence="4">TetR family transcriptional regulator</fullName>
    </submittedName>
</protein>
<comment type="caution">
    <text evidence="4">The sequence shown here is derived from an EMBL/GenBank/DDBJ whole genome shotgun (WGS) entry which is preliminary data.</text>
</comment>
<dbReference type="InterPro" id="IPR009057">
    <property type="entry name" value="Homeodomain-like_sf"/>
</dbReference>
<dbReference type="EMBL" id="PZEV01000002">
    <property type="protein sequence ID" value="PTI52526.1"/>
    <property type="molecule type" value="Genomic_DNA"/>
</dbReference>
<evidence type="ECO:0000256" key="1">
    <source>
        <dbReference type="ARBA" id="ARBA00023125"/>
    </source>
</evidence>
<evidence type="ECO:0000256" key="2">
    <source>
        <dbReference type="PROSITE-ProRule" id="PRU00335"/>
    </source>
</evidence>
<evidence type="ECO:0000259" key="3">
    <source>
        <dbReference type="PROSITE" id="PS50977"/>
    </source>
</evidence>
<dbReference type="Pfam" id="PF14278">
    <property type="entry name" value="TetR_C_8"/>
    <property type="match status" value="1"/>
</dbReference>
<dbReference type="RefSeq" id="WP_107532660.1">
    <property type="nucleotide sequence ID" value="NZ_JASCSE010000002.1"/>
</dbReference>
<evidence type="ECO:0000313" key="4">
    <source>
        <dbReference type="EMBL" id="PTI52526.1"/>
    </source>
</evidence>
<dbReference type="Gene3D" id="1.10.357.10">
    <property type="entry name" value="Tetracycline Repressor, domain 2"/>
    <property type="match status" value="1"/>
</dbReference>
<dbReference type="InterPro" id="IPR001647">
    <property type="entry name" value="HTH_TetR"/>
</dbReference>
<dbReference type="STRING" id="1194526.A284_02740"/>
<name>A0A2T4Q3N3_STAWA</name>
<evidence type="ECO:0000313" key="5">
    <source>
        <dbReference type="Proteomes" id="UP000240717"/>
    </source>
</evidence>
<dbReference type="AlphaFoldDB" id="A0A2T4Q3N3"/>
<dbReference type="SUPFAM" id="SSF46689">
    <property type="entry name" value="Homeodomain-like"/>
    <property type="match status" value="1"/>
</dbReference>
<dbReference type="Pfam" id="PF00440">
    <property type="entry name" value="TetR_N"/>
    <property type="match status" value="1"/>
</dbReference>